<comment type="similarity">
    <text evidence="2">Belongs to the major facilitator superfamily. Monocarboxylate porter (TC 2.A.1.13) family.</text>
</comment>
<dbReference type="PANTHER" id="PTHR11360">
    <property type="entry name" value="MONOCARBOXYLATE TRANSPORTER"/>
    <property type="match status" value="1"/>
</dbReference>
<gene>
    <name evidence="4" type="ORF">PNOK_0435300</name>
</gene>
<dbReference type="InParanoid" id="A0A286UIT9"/>
<dbReference type="InterPro" id="IPR011701">
    <property type="entry name" value="MFS"/>
</dbReference>
<protein>
    <submittedName>
        <fullName evidence="4">MFS general substrate transporter</fullName>
    </submittedName>
</protein>
<dbReference type="GO" id="GO:0022857">
    <property type="term" value="F:transmembrane transporter activity"/>
    <property type="evidence" value="ECO:0007669"/>
    <property type="project" value="InterPro"/>
</dbReference>
<feature type="transmembrane region" description="Helical" evidence="3">
    <location>
        <begin position="95"/>
        <end position="115"/>
    </location>
</feature>
<feature type="transmembrane region" description="Helical" evidence="3">
    <location>
        <begin position="146"/>
        <end position="170"/>
    </location>
</feature>
<dbReference type="InterPro" id="IPR050327">
    <property type="entry name" value="Proton-linked_MCT"/>
</dbReference>
<name>A0A286UIT9_9AGAM</name>
<dbReference type="Pfam" id="PF07690">
    <property type="entry name" value="MFS_1"/>
    <property type="match status" value="1"/>
</dbReference>
<sequence length="459" mass="48859">MANTGGSSRGSLEEKDARGLKKELVTADANVIESQNTTLSSTTECLDGGRTAWSTLAGAYIVVFCTSGYVNSFGVYEDFYVREFLASFSTSQISWIGSAQTFCLFSVGIFSGYAMDVGYFHHVMLAGSILSAFCLFMISLSQPEHWYQLFLAQGIGLGIGIGSTYVPALGVVAHHFKRRRSLVMGVVASASSVGGIVHPIMLNQLIHGRVGFAWGVRVSAFFNLALLAIANMMMRTRLPPQKATSFAQRAAYWRAFFKDKTYIAACIGTFLLVAGAFFPTFYIQLEAIRRGVSTSLAFYTIAILNGASAFGRILPTLFVDRVGIFNLIVPCTAVCGILTFCLAAAVNGPAGTVIMSILCGFFSGACISLLGPMLANLSRDVSEVGARIGVCFGIGGIGSLVGPPIIGALLGPVGHEEWIKPASFCGTSMCVSAFALAIAGWLNGRERQEAKIPLTETKS</sequence>
<keyword evidence="3" id="KW-0812">Transmembrane</keyword>
<evidence type="ECO:0000313" key="5">
    <source>
        <dbReference type="Proteomes" id="UP000217199"/>
    </source>
</evidence>
<feature type="transmembrane region" description="Helical" evidence="3">
    <location>
        <begin position="384"/>
        <end position="406"/>
    </location>
</feature>
<comment type="subcellular location">
    <subcellularLocation>
        <location evidence="1">Membrane</location>
        <topology evidence="1">Multi-pass membrane protein</topology>
    </subcellularLocation>
</comment>
<evidence type="ECO:0000256" key="1">
    <source>
        <dbReference type="ARBA" id="ARBA00004141"/>
    </source>
</evidence>
<dbReference type="SUPFAM" id="SSF103473">
    <property type="entry name" value="MFS general substrate transporter"/>
    <property type="match status" value="1"/>
</dbReference>
<dbReference type="STRING" id="2282107.A0A286UIT9"/>
<feature type="transmembrane region" description="Helical" evidence="3">
    <location>
        <begin position="352"/>
        <end position="372"/>
    </location>
</feature>
<comment type="caution">
    <text evidence="4">The sequence shown here is derived from an EMBL/GenBank/DDBJ whole genome shotgun (WGS) entry which is preliminary data.</text>
</comment>
<evidence type="ECO:0000313" key="4">
    <source>
        <dbReference type="EMBL" id="PAV19419.1"/>
    </source>
</evidence>
<feature type="transmembrane region" description="Helical" evidence="3">
    <location>
        <begin position="418"/>
        <end position="442"/>
    </location>
</feature>
<feature type="transmembrane region" description="Helical" evidence="3">
    <location>
        <begin position="182"/>
        <end position="202"/>
    </location>
</feature>
<dbReference type="GO" id="GO:0016020">
    <property type="term" value="C:membrane"/>
    <property type="evidence" value="ECO:0007669"/>
    <property type="project" value="UniProtKB-SubCell"/>
</dbReference>
<keyword evidence="3" id="KW-1133">Transmembrane helix</keyword>
<dbReference type="AlphaFoldDB" id="A0A286UIT9"/>
<keyword evidence="3" id="KW-0472">Membrane</keyword>
<dbReference type="OrthoDB" id="6499973at2759"/>
<dbReference type="PANTHER" id="PTHR11360:SF284">
    <property type="entry name" value="EG:103B4.3 PROTEIN-RELATED"/>
    <property type="match status" value="1"/>
</dbReference>
<feature type="transmembrane region" description="Helical" evidence="3">
    <location>
        <begin position="122"/>
        <end position="140"/>
    </location>
</feature>
<feature type="transmembrane region" description="Helical" evidence="3">
    <location>
        <begin position="214"/>
        <end position="234"/>
    </location>
</feature>
<evidence type="ECO:0000256" key="2">
    <source>
        <dbReference type="ARBA" id="ARBA00006727"/>
    </source>
</evidence>
<dbReference type="InterPro" id="IPR036259">
    <property type="entry name" value="MFS_trans_sf"/>
</dbReference>
<proteinExistence type="inferred from homology"/>
<accession>A0A286UIT9</accession>
<dbReference type="Proteomes" id="UP000217199">
    <property type="component" value="Unassembled WGS sequence"/>
</dbReference>
<reference evidence="4 5" key="1">
    <citation type="journal article" date="2017" name="Mol. Ecol.">
        <title>Comparative and population genomic landscape of Phellinus noxius: A hypervariable fungus causing root rot in trees.</title>
        <authorList>
            <person name="Chung C.L."/>
            <person name="Lee T.J."/>
            <person name="Akiba M."/>
            <person name="Lee H.H."/>
            <person name="Kuo T.H."/>
            <person name="Liu D."/>
            <person name="Ke H.M."/>
            <person name="Yokoi T."/>
            <person name="Roa M.B."/>
            <person name="Lu M.J."/>
            <person name="Chang Y.Y."/>
            <person name="Ann P.J."/>
            <person name="Tsai J.N."/>
            <person name="Chen C.Y."/>
            <person name="Tzean S.S."/>
            <person name="Ota Y."/>
            <person name="Hattori T."/>
            <person name="Sahashi N."/>
            <person name="Liou R.F."/>
            <person name="Kikuchi T."/>
            <person name="Tsai I.J."/>
        </authorList>
    </citation>
    <scope>NUCLEOTIDE SEQUENCE [LARGE SCALE GENOMIC DNA]</scope>
    <source>
        <strain evidence="4 5">FFPRI411160</strain>
    </source>
</reference>
<feature type="transmembrane region" description="Helical" evidence="3">
    <location>
        <begin position="262"/>
        <end position="284"/>
    </location>
</feature>
<feature type="transmembrane region" description="Helical" evidence="3">
    <location>
        <begin position="327"/>
        <end position="346"/>
    </location>
</feature>
<feature type="transmembrane region" description="Helical" evidence="3">
    <location>
        <begin position="56"/>
        <end position="75"/>
    </location>
</feature>
<organism evidence="4 5">
    <name type="scientific">Pyrrhoderma noxium</name>
    <dbReference type="NCBI Taxonomy" id="2282107"/>
    <lineage>
        <taxon>Eukaryota</taxon>
        <taxon>Fungi</taxon>
        <taxon>Dikarya</taxon>
        <taxon>Basidiomycota</taxon>
        <taxon>Agaricomycotina</taxon>
        <taxon>Agaricomycetes</taxon>
        <taxon>Hymenochaetales</taxon>
        <taxon>Hymenochaetaceae</taxon>
        <taxon>Pyrrhoderma</taxon>
    </lineage>
</organism>
<feature type="transmembrane region" description="Helical" evidence="3">
    <location>
        <begin position="296"/>
        <end position="315"/>
    </location>
</feature>
<dbReference type="EMBL" id="NBII01000004">
    <property type="protein sequence ID" value="PAV19419.1"/>
    <property type="molecule type" value="Genomic_DNA"/>
</dbReference>
<dbReference type="Gene3D" id="1.20.1250.20">
    <property type="entry name" value="MFS general substrate transporter like domains"/>
    <property type="match status" value="2"/>
</dbReference>
<evidence type="ECO:0000256" key="3">
    <source>
        <dbReference type="SAM" id="Phobius"/>
    </source>
</evidence>
<keyword evidence="5" id="KW-1185">Reference proteome</keyword>